<evidence type="ECO:0000313" key="1">
    <source>
        <dbReference type="EMBL" id="GAA2215822.1"/>
    </source>
</evidence>
<reference evidence="1 2" key="1">
    <citation type="journal article" date="2019" name="Int. J. Syst. Evol. Microbiol.">
        <title>The Global Catalogue of Microorganisms (GCM) 10K type strain sequencing project: providing services to taxonomists for standard genome sequencing and annotation.</title>
        <authorList>
            <consortium name="The Broad Institute Genomics Platform"/>
            <consortium name="The Broad Institute Genome Sequencing Center for Infectious Disease"/>
            <person name="Wu L."/>
            <person name="Ma J."/>
        </authorList>
    </citation>
    <scope>NUCLEOTIDE SEQUENCE [LARGE SCALE GENOMIC DNA]</scope>
    <source>
        <strain evidence="1 2">JCM 16114</strain>
    </source>
</reference>
<keyword evidence="2" id="KW-1185">Reference proteome</keyword>
<evidence type="ECO:0000313" key="2">
    <source>
        <dbReference type="Proteomes" id="UP001499843"/>
    </source>
</evidence>
<dbReference type="RefSeq" id="WP_344494864.1">
    <property type="nucleotide sequence ID" value="NZ_BAAAQX010000055.1"/>
</dbReference>
<sequence>MLLNLIAEANRCRVIWSQELRFATVLGFGADLTWVEMLFTSLLVQHRPLW</sequence>
<name>A0ABN3D1Y3_9ACTN</name>
<dbReference type="Proteomes" id="UP001499843">
    <property type="component" value="Unassembled WGS sequence"/>
</dbReference>
<gene>
    <name evidence="1" type="ORF">GCM10009850_112900</name>
</gene>
<comment type="caution">
    <text evidence="1">The sequence shown here is derived from an EMBL/GenBank/DDBJ whole genome shotgun (WGS) entry which is preliminary data.</text>
</comment>
<proteinExistence type="predicted"/>
<protein>
    <submittedName>
        <fullName evidence="1">Uncharacterized protein</fullName>
    </submittedName>
</protein>
<organism evidence="1 2">
    <name type="scientific">Nonomuraea monospora</name>
    <dbReference type="NCBI Taxonomy" id="568818"/>
    <lineage>
        <taxon>Bacteria</taxon>
        <taxon>Bacillati</taxon>
        <taxon>Actinomycetota</taxon>
        <taxon>Actinomycetes</taxon>
        <taxon>Streptosporangiales</taxon>
        <taxon>Streptosporangiaceae</taxon>
        <taxon>Nonomuraea</taxon>
    </lineage>
</organism>
<dbReference type="EMBL" id="BAAAQX010000055">
    <property type="protein sequence ID" value="GAA2215822.1"/>
    <property type="molecule type" value="Genomic_DNA"/>
</dbReference>
<accession>A0ABN3D1Y3</accession>